<dbReference type="CDD" id="cd07719">
    <property type="entry name" value="arylsulfatase_AtsA-like_MBL-fold"/>
    <property type="match status" value="1"/>
</dbReference>
<evidence type="ECO:0000259" key="3">
    <source>
        <dbReference type="Pfam" id="PF12706"/>
    </source>
</evidence>
<feature type="domain" description="Metallo-beta-lactamase" evidence="3">
    <location>
        <begin position="117"/>
        <end position="314"/>
    </location>
</feature>
<keyword evidence="2" id="KW-1133">Transmembrane helix</keyword>
<keyword evidence="2" id="KW-0472">Membrane</keyword>
<organism evidence="4 5">
    <name type="scientific">Coccomyxa subellipsoidea</name>
    <dbReference type="NCBI Taxonomy" id="248742"/>
    <lineage>
        <taxon>Eukaryota</taxon>
        <taxon>Viridiplantae</taxon>
        <taxon>Chlorophyta</taxon>
        <taxon>core chlorophytes</taxon>
        <taxon>Trebouxiophyceae</taxon>
        <taxon>Trebouxiophyceae incertae sedis</taxon>
        <taxon>Coccomyxaceae</taxon>
        <taxon>Coccomyxa</taxon>
    </lineage>
</organism>
<dbReference type="InterPro" id="IPR044094">
    <property type="entry name" value="AtsA-like_MBL-fold"/>
</dbReference>
<dbReference type="SUPFAM" id="SSF56281">
    <property type="entry name" value="Metallo-hydrolase/oxidoreductase"/>
    <property type="match status" value="1"/>
</dbReference>
<dbReference type="PANTHER" id="PTHR46018">
    <property type="entry name" value="ZINC PHOSPHODIESTERASE ELAC PROTEIN 1"/>
    <property type="match status" value="1"/>
</dbReference>
<feature type="transmembrane region" description="Helical" evidence="2">
    <location>
        <begin position="35"/>
        <end position="55"/>
    </location>
</feature>
<dbReference type="InterPro" id="IPR036866">
    <property type="entry name" value="RibonucZ/Hydroxyglut_hydro"/>
</dbReference>
<dbReference type="PANTHER" id="PTHR46018:SF2">
    <property type="entry name" value="ZINC PHOSPHODIESTERASE ELAC PROTEIN 1"/>
    <property type="match status" value="1"/>
</dbReference>
<evidence type="ECO:0000256" key="2">
    <source>
        <dbReference type="SAM" id="Phobius"/>
    </source>
</evidence>
<evidence type="ECO:0000313" key="5">
    <source>
        <dbReference type="Proteomes" id="UP001491310"/>
    </source>
</evidence>
<protein>
    <recommendedName>
        <fullName evidence="3">Metallo-beta-lactamase domain-containing protein</fullName>
    </recommendedName>
</protein>
<dbReference type="EMBL" id="JALJOT010000002">
    <property type="protein sequence ID" value="KAK9917516.1"/>
    <property type="molecule type" value="Genomic_DNA"/>
</dbReference>
<evidence type="ECO:0000256" key="1">
    <source>
        <dbReference type="ARBA" id="ARBA00022801"/>
    </source>
</evidence>
<proteinExistence type="predicted"/>
<keyword evidence="5" id="KW-1185">Reference proteome</keyword>
<sequence>MIERECDRVRERNYFPYVHDDVREVRSSSSKCRGYLVLFTLLAALSVALAGPWVYSDNEEPAEGTIRVTTIGSGTPDVRRHQVASSFLIEVGNGEKFIFDMGTGSYINLIATGVPAAKLNKVFLSHLHSDHHADLASLYVGAMFGRTKPWEVWGPSSEKPELGLAASIEGLRQFLAWDTFARRRVDMIGRVDHGDEVIAHEFDYSVEKQLIYSRNGVNITSTPVQHYTTAGPVALRLDYNGLSVTYSGDTHPTKTLNELAKGTDVLIQQIMGPLPAFDTLSYESQYLLNTSHFTPTQAGEIFDDVKPRLSVIHHATVNEASREPLLAAVRTVYTRGALVINEDLAVYDISKDGIRHRKRIVPERSWGLWHAEQNWNSLDDDVTADISAPRADAAAPRGGRLIANSGNAVA</sequence>
<name>A0ABR2Z0M1_9CHLO</name>
<keyword evidence="2" id="KW-0812">Transmembrane</keyword>
<evidence type="ECO:0000313" key="4">
    <source>
        <dbReference type="EMBL" id="KAK9917516.1"/>
    </source>
</evidence>
<comment type="caution">
    <text evidence="4">The sequence shown here is derived from an EMBL/GenBank/DDBJ whole genome shotgun (WGS) entry which is preliminary data.</text>
</comment>
<reference evidence="4 5" key="1">
    <citation type="journal article" date="2024" name="Nat. Commun.">
        <title>Phylogenomics reveals the evolutionary origins of lichenization in chlorophyte algae.</title>
        <authorList>
            <person name="Puginier C."/>
            <person name="Libourel C."/>
            <person name="Otte J."/>
            <person name="Skaloud P."/>
            <person name="Haon M."/>
            <person name="Grisel S."/>
            <person name="Petersen M."/>
            <person name="Berrin J.G."/>
            <person name="Delaux P.M."/>
            <person name="Dal Grande F."/>
            <person name="Keller J."/>
        </authorList>
    </citation>
    <scope>NUCLEOTIDE SEQUENCE [LARGE SCALE GENOMIC DNA]</scope>
    <source>
        <strain evidence="4 5">SAG 216-7</strain>
    </source>
</reference>
<keyword evidence="1" id="KW-0378">Hydrolase</keyword>
<gene>
    <name evidence="4" type="ORF">WJX75_005219</name>
</gene>
<dbReference type="Gene3D" id="3.60.15.10">
    <property type="entry name" value="Ribonuclease Z/Hydroxyacylglutathione hydrolase-like"/>
    <property type="match status" value="1"/>
</dbReference>
<dbReference type="Proteomes" id="UP001491310">
    <property type="component" value="Unassembled WGS sequence"/>
</dbReference>
<dbReference type="InterPro" id="IPR001279">
    <property type="entry name" value="Metallo-B-lactamas"/>
</dbReference>
<accession>A0ABR2Z0M1</accession>
<dbReference type="Pfam" id="PF12706">
    <property type="entry name" value="Lactamase_B_2"/>
    <property type="match status" value="1"/>
</dbReference>